<sequence length="108" mass="12496">NALPRDQYYQQRCEFSTITVPSASGDGKRPARSDRRLFGSCVASRNPVHTEDSNATISHDVPYDLLIYRTDHPRRWKQAQPNLRLDLQVLYATLRFSPCRQCFLGLRD</sequence>
<proteinExistence type="predicted"/>
<evidence type="ECO:0000313" key="2">
    <source>
        <dbReference type="Proteomes" id="UP000887013"/>
    </source>
</evidence>
<organism evidence="1 2">
    <name type="scientific">Nephila pilipes</name>
    <name type="common">Giant wood spider</name>
    <name type="synonym">Nephila maculata</name>
    <dbReference type="NCBI Taxonomy" id="299642"/>
    <lineage>
        <taxon>Eukaryota</taxon>
        <taxon>Metazoa</taxon>
        <taxon>Ecdysozoa</taxon>
        <taxon>Arthropoda</taxon>
        <taxon>Chelicerata</taxon>
        <taxon>Arachnida</taxon>
        <taxon>Araneae</taxon>
        <taxon>Araneomorphae</taxon>
        <taxon>Entelegynae</taxon>
        <taxon>Araneoidea</taxon>
        <taxon>Nephilidae</taxon>
        <taxon>Nephila</taxon>
    </lineage>
</organism>
<dbReference type="Proteomes" id="UP000887013">
    <property type="component" value="Unassembled WGS sequence"/>
</dbReference>
<keyword evidence="2" id="KW-1185">Reference proteome</keyword>
<reference evidence="1" key="1">
    <citation type="submission" date="2020-08" db="EMBL/GenBank/DDBJ databases">
        <title>Multicomponent nature underlies the extraordinary mechanical properties of spider dragline silk.</title>
        <authorList>
            <person name="Kono N."/>
            <person name="Nakamura H."/>
            <person name="Mori M."/>
            <person name="Yoshida Y."/>
            <person name="Ohtoshi R."/>
            <person name="Malay A.D."/>
            <person name="Moran D.A.P."/>
            <person name="Tomita M."/>
            <person name="Numata K."/>
            <person name="Arakawa K."/>
        </authorList>
    </citation>
    <scope>NUCLEOTIDE SEQUENCE</scope>
</reference>
<feature type="non-terminal residue" evidence="1">
    <location>
        <position position="1"/>
    </location>
</feature>
<name>A0A8X6TLX4_NEPPI</name>
<comment type="caution">
    <text evidence="1">The sequence shown here is derived from an EMBL/GenBank/DDBJ whole genome shotgun (WGS) entry which is preliminary data.</text>
</comment>
<dbReference type="AlphaFoldDB" id="A0A8X6TLX4"/>
<gene>
    <name evidence="1" type="ORF">NPIL_630691</name>
</gene>
<accession>A0A8X6TLX4</accession>
<evidence type="ECO:0000313" key="1">
    <source>
        <dbReference type="EMBL" id="GFT24395.1"/>
    </source>
</evidence>
<dbReference type="EMBL" id="BMAW01060073">
    <property type="protein sequence ID" value="GFT24395.1"/>
    <property type="molecule type" value="Genomic_DNA"/>
</dbReference>
<protein>
    <submittedName>
        <fullName evidence="1">Uncharacterized protein</fullName>
    </submittedName>
</protein>